<evidence type="ECO:0000313" key="3">
    <source>
        <dbReference type="EMBL" id="QRV39162.1"/>
    </source>
</evidence>
<dbReference type="RefSeq" id="WP_158767759.1">
    <property type="nucleotide sequence ID" value="NZ_CP070247.1"/>
</dbReference>
<feature type="region of interest" description="Disordered" evidence="1">
    <location>
        <begin position="19"/>
        <end position="38"/>
    </location>
</feature>
<feature type="compositionally biased region" description="Polar residues" evidence="1">
    <location>
        <begin position="22"/>
        <end position="31"/>
    </location>
</feature>
<keyword evidence="2" id="KW-0812">Transmembrane</keyword>
<gene>
    <name evidence="3" type="ORF">I6J42_34345</name>
</gene>
<evidence type="ECO:0000256" key="1">
    <source>
        <dbReference type="SAM" id="MobiDB-lite"/>
    </source>
</evidence>
<evidence type="ECO:0000256" key="2">
    <source>
        <dbReference type="SAM" id="Phobius"/>
    </source>
</evidence>
<name>A0ABD7D6L2_9ACTN</name>
<proteinExistence type="predicted"/>
<organism evidence="3 4">
    <name type="scientific">Streptomyces californicus</name>
    <dbReference type="NCBI Taxonomy" id="67351"/>
    <lineage>
        <taxon>Bacteria</taxon>
        <taxon>Bacillati</taxon>
        <taxon>Actinomycetota</taxon>
        <taxon>Actinomycetes</taxon>
        <taxon>Kitasatosporales</taxon>
        <taxon>Streptomycetaceae</taxon>
        <taxon>Streptomyces</taxon>
    </lineage>
</organism>
<geneLocation type="plasmid" evidence="3 4">
    <name>unnamed3</name>
</geneLocation>
<protein>
    <submittedName>
        <fullName evidence="3">Uncharacterized protein</fullName>
    </submittedName>
</protein>
<dbReference type="Proteomes" id="UP000623926">
    <property type="component" value="Plasmid unnamed3"/>
</dbReference>
<dbReference type="EMBL" id="CP070247">
    <property type="protein sequence ID" value="QRV39162.1"/>
    <property type="molecule type" value="Genomic_DNA"/>
</dbReference>
<keyword evidence="3" id="KW-0614">Plasmid</keyword>
<sequence>MTSDSSDVIRDLMFVERPAGTRLSQSRTPGGNSALARDDDNSLVTHAVLFDANAFTSEGVVKIVVTTAAVVGAVGIAVGAAATKAGPQIKSKLGDLKSRLRLKAGDVVVEAADPRPEQP</sequence>
<accession>A0ABD7D6L2</accession>
<dbReference type="AlphaFoldDB" id="A0ABD7D6L2"/>
<reference evidence="3 4" key="1">
    <citation type="submission" date="2021-02" db="EMBL/GenBank/DDBJ databases">
        <title>FDA dAtabase for Regulatory Grade micrObial Sequences (FDA-ARGOS): Supporting development and validation of Infectious Disease Dx tests.</title>
        <authorList>
            <person name="Sproer C."/>
            <person name="Gronow S."/>
            <person name="Severitt S."/>
            <person name="Schroder I."/>
            <person name="Tallon L."/>
            <person name="Sadzewicz L."/>
            <person name="Zhao X."/>
            <person name="Boylan J."/>
            <person name="Ott S."/>
            <person name="Bowen H."/>
            <person name="Vavikolanu K."/>
            <person name="Mehta A."/>
            <person name="Aluvathingal J."/>
            <person name="Nadendla S."/>
            <person name="Lowell S."/>
            <person name="Myers T."/>
            <person name="Yan Y."/>
            <person name="Sichtig H."/>
        </authorList>
    </citation>
    <scope>NUCLEOTIDE SEQUENCE [LARGE SCALE GENOMIC DNA]</scope>
    <source>
        <strain evidence="3 4">FDAARGOS_1212</strain>
        <plasmid evidence="3 4">unnamed3</plasmid>
    </source>
</reference>
<evidence type="ECO:0000313" key="4">
    <source>
        <dbReference type="Proteomes" id="UP000623926"/>
    </source>
</evidence>
<feature type="transmembrane region" description="Helical" evidence="2">
    <location>
        <begin position="59"/>
        <end position="82"/>
    </location>
</feature>
<keyword evidence="2" id="KW-1133">Transmembrane helix</keyword>
<keyword evidence="2" id="KW-0472">Membrane</keyword>